<comment type="caution">
    <text evidence="1">The sequence shown here is derived from an EMBL/GenBank/DDBJ whole genome shotgun (WGS) entry which is preliminary data.</text>
</comment>
<sequence>MTETTAAPERVRRTVDDYLGPGEKRFFGAGYKRADQILGDIALDVGPDGDGTLRARASVRYPQDWSRKGQRNQAPHLSSIDVLLLAGEVADLYLAHALGLDIGRRSEMRLRRVRMKAGTSPVEEALDGFDVRAAITMLPAEQDAEQRVSVVDCQVGALRARCEIEHPAGTVRPGTGRYDSPDDLLGPAGLRPFRAAHKCKSQLIDDLRVDLAEQRAQAMVSSRTAAPDGLPVQGIESYSHQGTSIVDVFVSAIQLGQILLYELDGVPRSESNTLWMRQATLHTGDTRRPVTSPAPLSVRLSEPRLLTTREGDTWRSVEIVGELQHMSVTCSAAHRLP</sequence>
<keyword evidence="2" id="KW-1185">Reference proteome</keyword>
<dbReference type="InterPro" id="IPR008799">
    <property type="entry name" value="Pseudomon_AvrD"/>
</dbReference>
<name>A0A101TN60_9ACTN</name>
<dbReference type="RefSeq" id="WP_062723681.1">
    <property type="nucleotide sequence ID" value="NZ_KQ948938.1"/>
</dbReference>
<dbReference type="EMBL" id="LMWY01000049">
    <property type="protein sequence ID" value="KUN95405.1"/>
    <property type="molecule type" value="Genomic_DNA"/>
</dbReference>
<proteinExistence type="predicted"/>
<accession>A0A101TN60</accession>
<dbReference type="STRING" id="661399.AQJ67_36060"/>
<evidence type="ECO:0000313" key="1">
    <source>
        <dbReference type="EMBL" id="KUN95405.1"/>
    </source>
</evidence>
<gene>
    <name evidence="1" type="ORF">AQJ67_36060</name>
</gene>
<dbReference type="OrthoDB" id="4919083at2"/>
<dbReference type="Pfam" id="PF05655">
    <property type="entry name" value="AvrD"/>
    <property type="match status" value="1"/>
</dbReference>
<organism evidence="1 2">
    <name type="scientific">Streptomyces caeruleatus</name>
    <dbReference type="NCBI Taxonomy" id="661399"/>
    <lineage>
        <taxon>Bacteria</taxon>
        <taxon>Bacillati</taxon>
        <taxon>Actinomycetota</taxon>
        <taxon>Actinomycetes</taxon>
        <taxon>Kitasatosporales</taxon>
        <taxon>Streptomycetaceae</taxon>
        <taxon>Streptomyces</taxon>
    </lineage>
</organism>
<protein>
    <recommendedName>
        <fullName evidence="3">Avirulence D protein (AvrD)</fullName>
    </recommendedName>
</protein>
<reference evidence="1 2" key="1">
    <citation type="submission" date="2015-10" db="EMBL/GenBank/DDBJ databases">
        <title>Draft genome sequence of Streptomyces caeruleatus NRRL B-24802, type strain for the species Streptomyces caeruleatus.</title>
        <authorList>
            <person name="Ruckert C."/>
            <person name="Winkler A."/>
            <person name="Kalinowski J."/>
            <person name="Kampfer P."/>
            <person name="Glaeser S."/>
        </authorList>
    </citation>
    <scope>NUCLEOTIDE SEQUENCE [LARGE SCALE GENOMIC DNA]</scope>
    <source>
        <strain evidence="1 2">NRRL B-24802</strain>
    </source>
</reference>
<dbReference type="Proteomes" id="UP000053429">
    <property type="component" value="Unassembled WGS sequence"/>
</dbReference>
<evidence type="ECO:0000313" key="2">
    <source>
        <dbReference type="Proteomes" id="UP000053429"/>
    </source>
</evidence>
<dbReference type="AlphaFoldDB" id="A0A101TN60"/>
<evidence type="ECO:0008006" key="3">
    <source>
        <dbReference type="Google" id="ProtNLM"/>
    </source>
</evidence>